<organism evidence="1 2">
    <name type="scientific">Neisseria bacilliformis ATCC BAA-1200</name>
    <dbReference type="NCBI Taxonomy" id="888742"/>
    <lineage>
        <taxon>Bacteria</taxon>
        <taxon>Pseudomonadati</taxon>
        <taxon>Pseudomonadota</taxon>
        <taxon>Betaproteobacteria</taxon>
        <taxon>Neisseriales</taxon>
        <taxon>Neisseriaceae</taxon>
        <taxon>Neisseria</taxon>
    </lineage>
</organism>
<reference evidence="1 2" key="1">
    <citation type="submission" date="2011-02" db="EMBL/GenBank/DDBJ databases">
        <authorList>
            <person name="Muzny D."/>
            <person name="Qin X."/>
            <person name="Deng J."/>
            <person name="Jiang H."/>
            <person name="Liu Y."/>
            <person name="Qu J."/>
            <person name="Song X.-Z."/>
            <person name="Zhang L."/>
            <person name="Thornton R."/>
            <person name="Coyle M."/>
            <person name="Francisco L."/>
            <person name="Jackson L."/>
            <person name="Javaid M."/>
            <person name="Korchina V."/>
            <person name="Kovar C."/>
            <person name="Mata R."/>
            <person name="Mathew T."/>
            <person name="Ngo R."/>
            <person name="Nguyen L."/>
            <person name="Nguyen N."/>
            <person name="Okwuonu G."/>
            <person name="Ongeri F."/>
            <person name="Pham C."/>
            <person name="Simmons D."/>
            <person name="Wilczek-Boney K."/>
            <person name="Hale W."/>
            <person name="Jakkamsetti A."/>
            <person name="Pham P."/>
            <person name="Ruth R."/>
            <person name="San Lucas F."/>
            <person name="Warren J."/>
            <person name="Zhang J."/>
            <person name="Zhao Z."/>
            <person name="Zhou C."/>
            <person name="Zhu D."/>
            <person name="Lee S."/>
            <person name="Bess C."/>
            <person name="Blankenburg K."/>
            <person name="Forbes L."/>
            <person name="Fu Q."/>
            <person name="Gubbala S."/>
            <person name="Hirani K."/>
            <person name="Jayaseelan J.C."/>
            <person name="Lara F."/>
            <person name="Munidasa M."/>
            <person name="Palculict T."/>
            <person name="Patil S."/>
            <person name="Pu L.-L."/>
            <person name="Saada N."/>
            <person name="Tang L."/>
            <person name="Weissenberger G."/>
            <person name="Zhu Y."/>
            <person name="Hemphill L."/>
            <person name="Shang Y."/>
            <person name="Youmans B."/>
            <person name="Ayvaz T."/>
            <person name="Ross M."/>
            <person name="Santibanez J."/>
            <person name="Aqrawi P."/>
            <person name="Gross S."/>
            <person name="Joshi V."/>
            <person name="Fowler G."/>
            <person name="Nazareth L."/>
            <person name="Reid J."/>
            <person name="Worley K."/>
            <person name="Petrosino J."/>
            <person name="Highlander S."/>
            <person name="Gibbs R."/>
        </authorList>
    </citation>
    <scope>NUCLEOTIDE SEQUENCE [LARGE SCALE GENOMIC DNA]</scope>
    <source>
        <strain evidence="1 2">ATCC BAA-1200</strain>
    </source>
</reference>
<proteinExistence type="predicted"/>
<dbReference type="HOGENOM" id="CLU_2891171_0_0_4"/>
<dbReference type="Proteomes" id="UP000004105">
    <property type="component" value="Unassembled WGS sequence"/>
</dbReference>
<evidence type="ECO:0000313" key="1">
    <source>
        <dbReference type="EMBL" id="EGF11503.1"/>
    </source>
</evidence>
<comment type="caution">
    <text evidence="1">The sequence shown here is derived from an EMBL/GenBank/DDBJ whole genome shotgun (WGS) entry which is preliminary data.</text>
</comment>
<accession>F2BAP0</accession>
<dbReference type="EMBL" id="AFAY01000013">
    <property type="protein sequence ID" value="EGF11503.1"/>
    <property type="molecule type" value="Genomic_DNA"/>
</dbReference>
<evidence type="ECO:0000313" key="2">
    <source>
        <dbReference type="Proteomes" id="UP000004105"/>
    </source>
</evidence>
<sequence>ILQRSRPLAVRAARVPCRTANPFFSQKPQTACAAAPHPTWVFYGGRTYRRVCRPKATHAFYAA</sequence>
<feature type="non-terminal residue" evidence="1">
    <location>
        <position position="1"/>
    </location>
</feature>
<keyword evidence="1" id="KW-0418">Kinase</keyword>
<dbReference type="AlphaFoldDB" id="F2BAP0"/>
<dbReference type="EC" id="2.7.2.2" evidence="1"/>
<keyword evidence="1" id="KW-0808">Transferase</keyword>
<dbReference type="GO" id="GO:0008804">
    <property type="term" value="F:carbamate kinase activity"/>
    <property type="evidence" value="ECO:0007669"/>
    <property type="project" value="UniProtKB-EC"/>
</dbReference>
<gene>
    <name evidence="1" type="primary">arcC</name>
    <name evidence="1" type="ORF">HMPREF9123_0794</name>
</gene>
<name>F2BAP0_9NEIS</name>
<protein>
    <submittedName>
        <fullName evidence="1">Carbamate kinase</fullName>
        <ecNumber evidence="1">2.7.2.2</ecNumber>
    </submittedName>
</protein>
<keyword evidence="2" id="KW-1185">Reference proteome</keyword>